<proteinExistence type="inferred from homology"/>
<dbReference type="Gene3D" id="1.50.10.10">
    <property type="match status" value="1"/>
</dbReference>
<protein>
    <submittedName>
        <fullName evidence="3">Glycoside hydrolase family 88 protein</fullName>
    </submittedName>
</protein>
<keyword evidence="1 3" id="KW-0378">Hydrolase</keyword>
<dbReference type="GO" id="GO:0016787">
    <property type="term" value="F:hydrolase activity"/>
    <property type="evidence" value="ECO:0007669"/>
    <property type="project" value="UniProtKB-KW"/>
</dbReference>
<comment type="similarity">
    <text evidence="2">Belongs to the glycosyl hydrolase 88 family.</text>
</comment>
<dbReference type="Proteomes" id="UP001500954">
    <property type="component" value="Unassembled WGS sequence"/>
</dbReference>
<evidence type="ECO:0000256" key="2">
    <source>
        <dbReference type="ARBA" id="ARBA00038358"/>
    </source>
</evidence>
<evidence type="ECO:0000313" key="3">
    <source>
        <dbReference type="EMBL" id="GAA3557282.1"/>
    </source>
</evidence>
<reference evidence="4" key="1">
    <citation type="journal article" date="2019" name="Int. J. Syst. Evol. Microbiol.">
        <title>The Global Catalogue of Microorganisms (GCM) 10K type strain sequencing project: providing services to taxonomists for standard genome sequencing and annotation.</title>
        <authorList>
            <consortium name="The Broad Institute Genomics Platform"/>
            <consortium name="The Broad Institute Genome Sequencing Center for Infectious Disease"/>
            <person name="Wu L."/>
            <person name="Ma J."/>
        </authorList>
    </citation>
    <scope>NUCLEOTIDE SEQUENCE [LARGE SCALE GENOMIC DNA]</scope>
    <source>
        <strain evidence="4">JCM 17111</strain>
    </source>
</reference>
<evidence type="ECO:0000256" key="1">
    <source>
        <dbReference type="ARBA" id="ARBA00022801"/>
    </source>
</evidence>
<dbReference type="EMBL" id="BAABCY010000016">
    <property type="protein sequence ID" value="GAA3557282.1"/>
    <property type="molecule type" value="Genomic_DNA"/>
</dbReference>
<sequence length="440" mass="50458">MYAYTIKNLTTNNLMKYNNTPYAIKSVNHFKNLFFVFLLACLLGCNNSEKKGIATVVPESKANLILNTAIKACESQLEIAVPKLTDLTKHPRLIETNEKAWKEVPNGRLVWTSGFYPGVLWYMYDLTQNERWKTEAIKRTEVFEDFKTITEHHDIGFMMFPAYGNGYIIGKKEEYKDILLASAASLASRFNPNVGTIKSWSNKMHPRWQQHITIIDNMLNLELLFWAAKHGGDQKFYDIAVKHAETTMKNHFRNDYTSWHVLEYDSITGQVLNKHTKQGYADNSRWSRGQAWGIYGYTLVYRETKDKKFLDFAKKITDKYLSLLPEDYVPCWDFDVQENPKEEKDASAAAVVASALLELSGYMDNQADKERYFNAAIKMLTSLSSDAYSGVGKADSFLLHSTGAKSLGHEIDVALIYADYYYIEALSRLKHMTSNNLTDE</sequence>
<name>A0ABP6WY97_9FLAO</name>
<dbReference type="InterPro" id="IPR052369">
    <property type="entry name" value="UG_Glycosaminoglycan_Hydrolase"/>
</dbReference>
<dbReference type="PANTHER" id="PTHR36845">
    <property type="entry name" value="HYDROLASE, PUTATIVE (AFU_ORTHOLOGUE AFUA_7G05090)-RELATED"/>
    <property type="match status" value="1"/>
</dbReference>
<dbReference type="PANTHER" id="PTHR36845:SF1">
    <property type="entry name" value="HYDROLASE, PUTATIVE (AFU_ORTHOLOGUE AFUA_7G05090)-RELATED"/>
    <property type="match status" value="1"/>
</dbReference>
<gene>
    <name evidence="3" type="ORF">GCM10022395_05740</name>
</gene>
<dbReference type="InterPro" id="IPR008928">
    <property type="entry name" value="6-hairpin_glycosidase_sf"/>
</dbReference>
<comment type="caution">
    <text evidence="3">The sequence shown here is derived from an EMBL/GenBank/DDBJ whole genome shotgun (WGS) entry which is preliminary data.</text>
</comment>
<organism evidence="3 4">
    <name type="scientific">Snuella lapsa</name>
    <dbReference type="NCBI Taxonomy" id="870481"/>
    <lineage>
        <taxon>Bacteria</taxon>
        <taxon>Pseudomonadati</taxon>
        <taxon>Bacteroidota</taxon>
        <taxon>Flavobacteriia</taxon>
        <taxon>Flavobacteriales</taxon>
        <taxon>Flavobacteriaceae</taxon>
        <taxon>Snuella</taxon>
    </lineage>
</organism>
<keyword evidence="4" id="KW-1185">Reference proteome</keyword>
<accession>A0ABP6WY97</accession>
<dbReference type="InterPro" id="IPR012341">
    <property type="entry name" value="6hp_glycosidase-like_sf"/>
</dbReference>
<dbReference type="SUPFAM" id="SSF48208">
    <property type="entry name" value="Six-hairpin glycosidases"/>
    <property type="match status" value="1"/>
</dbReference>
<evidence type="ECO:0000313" key="4">
    <source>
        <dbReference type="Proteomes" id="UP001500954"/>
    </source>
</evidence>